<dbReference type="SUPFAM" id="SSF81301">
    <property type="entry name" value="Nucleotidyltransferase"/>
    <property type="match status" value="1"/>
</dbReference>
<dbReference type="OrthoDB" id="420381at2759"/>
<reference evidence="2" key="1">
    <citation type="submission" date="2019-06" db="EMBL/GenBank/DDBJ databases">
        <authorList>
            <person name="Zheng W."/>
        </authorList>
    </citation>
    <scope>NUCLEOTIDE SEQUENCE</scope>
    <source>
        <strain evidence="2">QDHG01</strain>
    </source>
</reference>
<evidence type="ECO:0000259" key="1">
    <source>
        <dbReference type="Pfam" id="PF22600"/>
    </source>
</evidence>
<proteinExistence type="predicted"/>
<gene>
    <name evidence="2" type="ORF">FGO68_gene5834</name>
</gene>
<evidence type="ECO:0000313" key="2">
    <source>
        <dbReference type="EMBL" id="TNV79896.1"/>
    </source>
</evidence>
<keyword evidence="3" id="KW-1185">Reference proteome</keyword>
<dbReference type="PANTHER" id="PTHR12271">
    <property type="entry name" value="POLY A POLYMERASE CID PAP -RELATED"/>
    <property type="match status" value="1"/>
</dbReference>
<dbReference type="EMBL" id="RRYP01008263">
    <property type="protein sequence ID" value="TNV79896.1"/>
    <property type="molecule type" value="Genomic_DNA"/>
</dbReference>
<dbReference type="Gene3D" id="3.30.460.10">
    <property type="entry name" value="Beta Polymerase, domain 2"/>
    <property type="match status" value="1"/>
</dbReference>
<dbReference type="Gene3D" id="1.10.1410.10">
    <property type="match status" value="1"/>
</dbReference>
<accession>A0A8J8T378</accession>
<dbReference type="GO" id="GO:0016779">
    <property type="term" value="F:nucleotidyltransferase activity"/>
    <property type="evidence" value="ECO:0007669"/>
    <property type="project" value="TreeGrafter"/>
</dbReference>
<sequence length="387" mass="45142">MFKEETPLSEQIAALYQDDLMPTEADLSRVQSAFNKLSKALHQLYPPQNCLISVVPYGSTINGLALKGEDMSDLDVTLVFQNAAEWAKNVGQEIFSIQQKNRERDFLDYLKVMLPQKCIDLTPRAYQPIQETSFGALLHIDDATDKVSIELQINKVLDPYNSKLIQTYCLYDIRFHQLALILKKWNKSHFKDNTKRINSYSITLMLIAYLQHIKILPYLQQLPVQRQEICYFKHVFKGKAYQFGYNMKTDIAFETNPESIEKGFRDKEREQIKVEILLAGFFDFYLETFQPQVHAIRICKGPSFIQRVGIMHHNYKDYVLDYLALYPKLQSKLQDDEKRSALVLIDPFDKGYNPGKTVSKGDWQEYKIQFQSALEALKRNRLDEIFC</sequence>
<evidence type="ECO:0000313" key="3">
    <source>
        <dbReference type="Proteomes" id="UP000785679"/>
    </source>
</evidence>
<name>A0A8J8T378_HALGN</name>
<dbReference type="AlphaFoldDB" id="A0A8J8T378"/>
<protein>
    <recommendedName>
        <fullName evidence="1">Poly(A) RNA polymerase mitochondrial-like central palm domain-containing protein</fullName>
    </recommendedName>
</protein>
<dbReference type="GO" id="GO:0031123">
    <property type="term" value="P:RNA 3'-end processing"/>
    <property type="evidence" value="ECO:0007669"/>
    <property type="project" value="TreeGrafter"/>
</dbReference>
<feature type="domain" description="Poly(A) RNA polymerase mitochondrial-like central palm" evidence="1">
    <location>
        <begin position="8"/>
        <end position="169"/>
    </location>
</feature>
<dbReference type="Pfam" id="PF22600">
    <property type="entry name" value="MTPAP-like_central"/>
    <property type="match status" value="1"/>
</dbReference>
<dbReference type="PROSITE" id="PS50152">
    <property type="entry name" value="25A_SYNTH_3"/>
    <property type="match status" value="1"/>
</dbReference>
<dbReference type="PANTHER" id="PTHR12271:SF40">
    <property type="entry name" value="POLY(A) RNA POLYMERASE GLD2"/>
    <property type="match status" value="1"/>
</dbReference>
<dbReference type="InterPro" id="IPR054708">
    <property type="entry name" value="MTPAP-like_central"/>
</dbReference>
<dbReference type="SUPFAM" id="SSF81631">
    <property type="entry name" value="PAP/OAS1 substrate-binding domain"/>
    <property type="match status" value="1"/>
</dbReference>
<organism evidence="2 3">
    <name type="scientific">Halteria grandinella</name>
    <dbReference type="NCBI Taxonomy" id="5974"/>
    <lineage>
        <taxon>Eukaryota</taxon>
        <taxon>Sar</taxon>
        <taxon>Alveolata</taxon>
        <taxon>Ciliophora</taxon>
        <taxon>Intramacronucleata</taxon>
        <taxon>Spirotrichea</taxon>
        <taxon>Stichotrichia</taxon>
        <taxon>Sporadotrichida</taxon>
        <taxon>Halteriidae</taxon>
        <taxon>Halteria</taxon>
    </lineage>
</organism>
<dbReference type="Proteomes" id="UP000785679">
    <property type="component" value="Unassembled WGS sequence"/>
</dbReference>
<comment type="caution">
    <text evidence="2">The sequence shown here is derived from an EMBL/GenBank/DDBJ whole genome shotgun (WGS) entry which is preliminary data.</text>
</comment>
<dbReference type="InterPro" id="IPR043519">
    <property type="entry name" value="NT_sf"/>
</dbReference>